<name>A0A1I4ZWR5_9ACTN</name>
<keyword evidence="3" id="KW-1185">Reference proteome</keyword>
<sequence>MTNLTRPHAGRGWTARETSCQSSSMTAADPLLAKRRHVDFLRVRSAICR</sequence>
<gene>
    <name evidence="2" type="ORF">SAMN04489713_102363</name>
</gene>
<accession>A0A1I4ZWR5</accession>
<dbReference type="STRING" id="1993.SAMN04489713_102363"/>
<reference evidence="2 3" key="1">
    <citation type="submission" date="2016-10" db="EMBL/GenBank/DDBJ databases">
        <authorList>
            <person name="de Groot N.N."/>
        </authorList>
    </citation>
    <scope>NUCLEOTIDE SEQUENCE [LARGE SCALE GENOMIC DNA]</scope>
    <source>
        <strain evidence="2 3">DSM 43067</strain>
    </source>
</reference>
<evidence type="ECO:0000313" key="3">
    <source>
        <dbReference type="Proteomes" id="UP000183413"/>
    </source>
</evidence>
<dbReference type="AlphaFoldDB" id="A0A1I4ZWR5"/>
<evidence type="ECO:0000313" key="2">
    <source>
        <dbReference type="EMBL" id="SFN54674.1"/>
    </source>
</evidence>
<dbReference type="Proteomes" id="UP000183413">
    <property type="component" value="Unassembled WGS sequence"/>
</dbReference>
<feature type="region of interest" description="Disordered" evidence="1">
    <location>
        <begin position="1"/>
        <end position="22"/>
    </location>
</feature>
<dbReference type="InParanoid" id="A0A1I4ZWR5"/>
<protein>
    <submittedName>
        <fullName evidence="2">Uncharacterized protein</fullName>
    </submittedName>
</protein>
<organism evidence="2 3">
    <name type="scientific">Actinomadura madurae</name>
    <dbReference type="NCBI Taxonomy" id="1993"/>
    <lineage>
        <taxon>Bacteria</taxon>
        <taxon>Bacillati</taxon>
        <taxon>Actinomycetota</taxon>
        <taxon>Actinomycetes</taxon>
        <taxon>Streptosporangiales</taxon>
        <taxon>Thermomonosporaceae</taxon>
        <taxon>Actinomadura</taxon>
    </lineage>
</organism>
<dbReference type="EMBL" id="FOVH01000002">
    <property type="protein sequence ID" value="SFN54674.1"/>
    <property type="molecule type" value="Genomic_DNA"/>
</dbReference>
<proteinExistence type="predicted"/>
<evidence type="ECO:0000256" key="1">
    <source>
        <dbReference type="SAM" id="MobiDB-lite"/>
    </source>
</evidence>